<name>A0A0D6M5T8_9BILA</name>
<accession>A0A0D6M5T8</accession>
<sequence>MSLHSYRIEDGDVLNLQVRLCRCPITLSGPMQISGPCSASVYVGQYWRSSEKRHRRSLPRAGIHLGGLPGIECFCQPSAGFPDLARAQICPFAAICTADTGPLKRRPPAACAHDGSPAAFIMWSINYAMNGQHVARRRHAAHLPFPPAEPVPFDIRNGRASASWLRKTCFGAFSPGLSPIIWLVCGLINFG</sequence>
<evidence type="ECO:0000313" key="2">
    <source>
        <dbReference type="Proteomes" id="UP000054495"/>
    </source>
</evidence>
<proteinExistence type="predicted"/>
<reference evidence="1 2" key="1">
    <citation type="submission" date="2013-05" db="EMBL/GenBank/DDBJ databases">
        <title>Draft genome of the parasitic nematode Anyclostoma ceylanicum.</title>
        <authorList>
            <person name="Mitreva M."/>
        </authorList>
    </citation>
    <scope>NUCLEOTIDE SEQUENCE [LARGE SCALE GENOMIC DNA]</scope>
</reference>
<dbReference type="Proteomes" id="UP000054495">
    <property type="component" value="Unassembled WGS sequence"/>
</dbReference>
<dbReference type="EMBL" id="KE124793">
    <property type="protein sequence ID" value="EPB79490.1"/>
    <property type="molecule type" value="Genomic_DNA"/>
</dbReference>
<protein>
    <submittedName>
        <fullName evidence="1">Uncharacterized protein</fullName>
    </submittedName>
</protein>
<gene>
    <name evidence="1" type="ORF">ANCCEY_01427</name>
</gene>
<evidence type="ECO:0000313" key="1">
    <source>
        <dbReference type="EMBL" id="EPB79490.1"/>
    </source>
</evidence>
<dbReference type="AlphaFoldDB" id="A0A0D6M5T8"/>
<organism evidence="1 2">
    <name type="scientific">Ancylostoma ceylanicum</name>
    <dbReference type="NCBI Taxonomy" id="53326"/>
    <lineage>
        <taxon>Eukaryota</taxon>
        <taxon>Metazoa</taxon>
        <taxon>Ecdysozoa</taxon>
        <taxon>Nematoda</taxon>
        <taxon>Chromadorea</taxon>
        <taxon>Rhabditida</taxon>
        <taxon>Rhabditina</taxon>
        <taxon>Rhabditomorpha</taxon>
        <taxon>Strongyloidea</taxon>
        <taxon>Ancylostomatidae</taxon>
        <taxon>Ancylostomatinae</taxon>
        <taxon>Ancylostoma</taxon>
    </lineage>
</organism>
<keyword evidence="2" id="KW-1185">Reference proteome</keyword>